<dbReference type="AlphaFoldDB" id="A0A4Z2CNR6"/>
<reference evidence="1 2" key="1">
    <citation type="submission" date="2019-03" db="EMBL/GenBank/DDBJ databases">
        <title>An improved genome assembly of the fluke Schistosoma japonicum.</title>
        <authorList>
            <person name="Hu W."/>
            <person name="Luo F."/>
            <person name="Yin M."/>
            <person name="Mo X."/>
            <person name="Sun C."/>
            <person name="Wu Q."/>
            <person name="Zhu B."/>
            <person name="Xiang M."/>
            <person name="Wang J."/>
            <person name="Wang Y."/>
            <person name="Zhang T."/>
            <person name="Xu B."/>
            <person name="Zheng H."/>
            <person name="Feng Z."/>
        </authorList>
    </citation>
    <scope>NUCLEOTIDE SEQUENCE [LARGE SCALE GENOMIC DNA]</scope>
    <source>
        <strain evidence="1">HuSjv2</strain>
        <tissue evidence="1">Worms</tissue>
    </source>
</reference>
<sequence length="375" mass="42590">MEATRSLTYAVKNTIVSPTLLLRSQSYPDPKLCGCGSNVHEELYVNVLPDTLFTTKPGKLVATINKIVENISNQKIGSCDYIHYTCNRMSKITSYVSRDEQHWWSNLFSIEGDETTSLTPFILTLRALIHFEDFYGDNKANNLTEIIKICRSCNHKKGPDYKTSRLKFRIGLSSYLNCIDMFCWSPGSRDIAFAFVLAWCDLLMHENRLQQVVSNLAPQSFGVIENWAEYLSTGRLSSKASRFIQVEPDDPSLFQEPDLSNIPENHMHLTTKEIVVAKNPETESTEYNLNSNIRHKSITLVIDIGDSCTIEEKLLNTNSGLQKLSKVWKSTVAKQVENVNNTIVYKIGEPLDSVVKSLNEFWRINRCAACLEKLL</sequence>
<dbReference type="OrthoDB" id="6236453at2759"/>
<evidence type="ECO:0000313" key="2">
    <source>
        <dbReference type="Proteomes" id="UP000311919"/>
    </source>
</evidence>
<dbReference type="Proteomes" id="UP000311919">
    <property type="component" value="Unassembled WGS sequence"/>
</dbReference>
<evidence type="ECO:0000313" key="1">
    <source>
        <dbReference type="EMBL" id="TNN05903.1"/>
    </source>
</evidence>
<keyword evidence="2" id="KW-1185">Reference proteome</keyword>
<accession>A0A4Z2CNR6</accession>
<proteinExistence type="predicted"/>
<comment type="caution">
    <text evidence="1">The sequence shown here is derived from an EMBL/GenBank/DDBJ whole genome shotgun (WGS) entry which is preliminary data.</text>
</comment>
<dbReference type="EMBL" id="SKCS01000493">
    <property type="protein sequence ID" value="TNN05903.1"/>
    <property type="molecule type" value="Genomic_DNA"/>
</dbReference>
<name>A0A4Z2CNR6_SCHJA</name>
<organism evidence="1 2">
    <name type="scientific">Schistosoma japonicum</name>
    <name type="common">Blood fluke</name>
    <dbReference type="NCBI Taxonomy" id="6182"/>
    <lineage>
        <taxon>Eukaryota</taxon>
        <taxon>Metazoa</taxon>
        <taxon>Spiralia</taxon>
        <taxon>Lophotrochozoa</taxon>
        <taxon>Platyhelminthes</taxon>
        <taxon>Trematoda</taxon>
        <taxon>Digenea</taxon>
        <taxon>Strigeidida</taxon>
        <taxon>Schistosomatoidea</taxon>
        <taxon>Schistosomatidae</taxon>
        <taxon>Schistosoma</taxon>
    </lineage>
</organism>
<protein>
    <submittedName>
        <fullName evidence="1">Uncharacterized protein</fullName>
    </submittedName>
</protein>
<gene>
    <name evidence="1" type="ORF">EWB00_008785</name>
</gene>